<keyword evidence="1" id="KW-0597">Phosphoprotein</keyword>
<dbReference type="InterPro" id="IPR001610">
    <property type="entry name" value="PAC"/>
</dbReference>
<feature type="domain" description="PAC" evidence="5">
    <location>
        <begin position="618"/>
        <end position="670"/>
    </location>
</feature>
<dbReference type="Pfam" id="PF13188">
    <property type="entry name" value="PAS_8"/>
    <property type="match status" value="1"/>
</dbReference>
<evidence type="ECO:0000313" key="7">
    <source>
        <dbReference type="Proteomes" id="UP001218895"/>
    </source>
</evidence>
<reference evidence="6" key="1">
    <citation type="submission" date="2022-01" db="EMBL/GenBank/DDBJ databases">
        <title>Complete genome of Methanomicrobium antiquum DSM 21220.</title>
        <authorList>
            <person name="Chen S.-C."/>
            <person name="You Y.-T."/>
            <person name="Zhou Y.-Z."/>
            <person name="Lai M.-C."/>
        </authorList>
    </citation>
    <scope>NUCLEOTIDE SEQUENCE</scope>
    <source>
        <strain evidence="6">DSM 21220</strain>
    </source>
</reference>
<evidence type="ECO:0000259" key="4">
    <source>
        <dbReference type="PROSITE" id="PS50112"/>
    </source>
</evidence>
<name>A0AAF0FSC7_9EURY</name>
<dbReference type="AlphaFoldDB" id="A0AAF0FSC7"/>
<dbReference type="Proteomes" id="UP001218895">
    <property type="component" value="Chromosome"/>
</dbReference>
<feature type="coiled-coil region" evidence="2">
    <location>
        <begin position="367"/>
        <end position="412"/>
    </location>
</feature>
<organism evidence="6 7">
    <name type="scientific">Methanomicrobium antiquum</name>
    <dbReference type="NCBI Taxonomy" id="487686"/>
    <lineage>
        <taxon>Archaea</taxon>
        <taxon>Methanobacteriati</taxon>
        <taxon>Methanobacteriota</taxon>
        <taxon>Stenosarchaea group</taxon>
        <taxon>Methanomicrobia</taxon>
        <taxon>Methanomicrobiales</taxon>
        <taxon>Methanomicrobiaceae</taxon>
        <taxon>Methanomicrobium</taxon>
    </lineage>
</organism>
<dbReference type="InterPro" id="IPR001789">
    <property type="entry name" value="Sig_transdc_resp-reg_receiver"/>
</dbReference>
<keyword evidence="2" id="KW-0175">Coiled coil</keyword>
<dbReference type="Gene3D" id="3.40.50.2300">
    <property type="match status" value="1"/>
</dbReference>
<dbReference type="InterPro" id="IPR000014">
    <property type="entry name" value="PAS"/>
</dbReference>
<protein>
    <submittedName>
        <fullName evidence="6">PAS domain S-box protein</fullName>
    </submittedName>
</protein>
<dbReference type="SMART" id="SM00448">
    <property type="entry name" value="REC"/>
    <property type="match status" value="1"/>
</dbReference>
<dbReference type="InterPro" id="IPR035965">
    <property type="entry name" value="PAS-like_dom_sf"/>
</dbReference>
<dbReference type="PROSITE" id="PS50113">
    <property type="entry name" value="PAC"/>
    <property type="match status" value="1"/>
</dbReference>
<evidence type="ECO:0000256" key="1">
    <source>
        <dbReference type="PROSITE-ProRule" id="PRU00169"/>
    </source>
</evidence>
<evidence type="ECO:0000256" key="2">
    <source>
        <dbReference type="SAM" id="Coils"/>
    </source>
</evidence>
<feature type="domain" description="PAS" evidence="4">
    <location>
        <begin position="542"/>
        <end position="597"/>
    </location>
</feature>
<dbReference type="Pfam" id="PF00072">
    <property type="entry name" value="Response_reg"/>
    <property type="match status" value="1"/>
</dbReference>
<dbReference type="Pfam" id="PF08448">
    <property type="entry name" value="PAS_4"/>
    <property type="match status" value="2"/>
</dbReference>
<evidence type="ECO:0000259" key="5">
    <source>
        <dbReference type="PROSITE" id="PS50113"/>
    </source>
</evidence>
<dbReference type="Pfam" id="PF13426">
    <property type="entry name" value="PAS_9"/>
    <property type="match status" value="1"/>
</dbReference>
<dbReference type="PANTHER" id="PTHR44757">
    <property type="entry name" value="DIGUANYLATE CYCLASE DGCP"/>
    <property type="match status" value="1"/>
</dbReference>
<dbReference type="GO" id="GO:0000160">
    <property type="term" value="P:phosphorelay signal transduction system"/>
    <property type="evidence" value="ECO:0007669"/>
    <property type="project" value="InterPro"/>
</dbReference>
<feature type="modified residue" description="4-aspartylphosphate" evidence="1">
    <location>
        <position position="70"/>
    </location>
</feature>
<gene>
    <name evidence="6" type="ORF">L1994_02325</name>
</gene>
<dbReference type="EMBL" id="CP091092">
    <property type="protein sequence ID" value="WFN37246.1"/>
    <property type="molecule type" value="Genomic_DNA"/>
</dbReference>
<dbReference type="PROSITE" id="PS50112">
    <property type="entry name" value="PAS"/>
    <property type="match status" value="2"/>
</dbReference>
<evidence type="ECO:0000313" key="6">
    <source>
        <dbReference type="EMBL" id="WFN37246.1"/>
    </source>
</evidence>
<dbReference type="CDD" id="cd00130">
    <property type="entry name" value="PAS"/>
    <property type="match status" value="3"/>
</dbReference>
<dbReference type="SUPFAM" id="SSF55785">
    <property type="entry name" value="PYP-like sensor domain (PAS domain)"/>
    <property type="match status" value="4"/>
</dbReference>
<feature type="coiled-coil region" evidence="2">
    <location>
        <begin position="655"/>
        <end position="682"/>
    </location>
</feature>
<dbReference type="KEGG" id="manq:L1994_02325"/>
<dbReference type="NCBIfam" id="TIGR00229">
    <property type="entry name" value="sensory_box"/>
    <property type="match status" value="2"/>
</dbReference>
<dbReference type="InterPro" id="IPR011006">
    <property type="entry name" value="CheY-like_superfamily"/>
</dbReference>
<dbReference type="InterPro" id="IPR013656">
    <property type="entry name" value="PAS_4"/>
</dbReference>
<dbReference type="GeneID" id="79949194"/>
<dbReference type="SMART" id="SM00086">
    <property type="entry name" value="PAC"/>
    <property type="match status" value="1"/>
</dbReference>
<dbReference type="SUPFAM" id="SSF52172">
    <property type="entry name" value="CheY-like"/>
    <property type="match status" value="1"/>
</dbReference>
<dbReference type="InterPro" id="IPR000700">
    <property type="entry name" value="PAS-assoc_C"/>
</dbReference>
<dbReference type="RefSeq" id="WP_278100086.1">
    <property type="nucleotide sequence ID" value="NZ_CP091092.1"/>
</dbReference>
<evidence type="ECO:0000259" key="3">
    <source>
        <dbReference type="PROSITE" id="PS50110"/>
    </source>
</evidence>
<proteinExistence type="predicted"/>
<feature type="domain" description="Response regulatory" evidence="3">
    <location>
        <begin position="20"/>
        <end position="135"/>
    </location>
</feature>
<feature type="domain" description="PAS" evidence="4">
    <location>
        <begin position="144"/>
        <end position="214"/>
    </location>
</feature>
<dbReference type="PANTHER" id="PTHR44757:SF2">
    <property type="entry name" value="BIOFILM ARCHITECTURE MAINTENANCE PROTEIN MBAA"/>
    <property type="match status" value="1"/>
</dbReference>
<keyword evidence="7" id="KW-1185">Reference proteome</keyword>
<dbReference type="SMART" id="SM00091">
    <property type="entry name" value="PAS"/>
    <property type="match status" value="4"/>
</dbReference>
<sequence length="757" mass="86373">MKGDKINDKYAVTGSEGKLSVFYIDDDPLFLKTGKTFLEHSGDFAVTICGNAADAAELMSTKSFDAIISDFRLKECDCLHLLRNFREKGDNTPFIIFTGKGHEDAVIEALNSGADFYLQKKGDPKAEFAELSGRIKFVVSKSRSETLIKSFFYSHSDLMFVKDEKLRYIITNDAVQNFFGRSKKEMLYKTDSDLMNPDSARKCLESDEKTLQTGKKVISEEIVGDRIFETIKFPLEIADKKTGVGGVIRDITDRIRAGESLKKIEDLNRHIIDAIPDILIRCKRDGTITDIRAPDERLLLAPKSESLGRVLTEVIPGELGVFLMKKTRSALDTKEMERVEYALTLPKGLSYYEACIIPYLEDEVIALIRDITDRRKAEEELKRKNEELAAAEEELRQQLDEIVQGQEMLKENEAYIRTVLDNIPVGIAVNSVKPEVNFEYFNQNFLNYYHITAEELEKPDSFWDIVYKDPIFREEIKKRVLKDCESGDPEKMHWEEIPITRAGEETTFINARNIPLPKKGMVISMVWDVTDQKNTQDEIKREKELFLRTFESIQDAAFVVDGYPGSIQAVNEAAISLFGYSRKEMTGQTTDFLHVDNASLKSFHSHVSPYLKKHEPVPRFEFLMKRKDGTIFPTEHSVTPLYDSAGNLTGRVSIIRDITERVEAENREKAALTQIEENLEQLATLNDQIRNPLAVIAGIVDLKCPESSEKIFEQVRIINDIISMLDAGWVRSKKVWDFLKGNYGIGIEDTENKMEER</sequence>
<dbReference type="Gene3D" id="3.30.450.20">
    <property type="entry name" value="PAS domain"/>
    <property type="match status" value="4"/>
</dbReference>
<dbReference type="CDD" id="cd00156">
    <property type="entry name" value="REC"/>
    <property type="match status" value="1"/>
</dbReference>
<accession>A0AAF0FSC7</accession>
<dbReference type="PROSITE" id="PS50110">
    <property type="entry name" value="RESPONSE_REGULATORY"/>
    <property type="match status" value="1"/>
</dbReference>
<dbReference type="InterPro" id="IPR052155">
    <property type="entry name" value="Biofilm_reg_signaling"/>
</dbReference>